<sequence length="365" mass="42044">MTGYSDGLATAITISLCMIVKNEEAVIDRCLSAVKDIVDEIIIVDTGSTDQTKEIVKNYTQKIYDFKWIDDFAAARNYSFSLATQTYILWLDADDIILPDDKAELLKLKSSLASDADAVSMFYNLAFSSQGTVSSRLRRNRLVKRSKNFRWIGAVHEYIEVYGHIVSSNAAITHSPVEHDADRNLRIYEQRQKNGEVFSPRDLYYFANELRDHRLFNRAIEYYQKFLATNQGWIEDNIGACGKLADCFGELNDNENKLKYIYLSFNYATPRAEFCCRLGFHHLNANQLDQAIFWYKTATQLEKPVTWGLVSNDCWTWLPHIQLCVCYSRVGKYQLANDHNELAGKFIPNDPRIAHNRNYLKSLLT</sequence>
<dbReference type="InterPro" id="IPR029044">
    <property type="entry name" value="Nucleotide-diphossugar_trans"/>
</dbReference>
<reference evidence="2 3" key="1">
    <citation type="submission" date="2016-10" db="EMBL/GenBank/DDBJ databases">
        <authorList>
            <person name="de Groot N.N."/>
        </authorList>
    </citation>
    <scope>NUCLEOTIDE SEQUENCE [LARGE SCALE GENOMIC DNA]</scope>
    <source>
        <strain evidence="2 3">DSM 1736</strain>
    </source>
</reference>
<evidence type="ECO:0000313" key="2">
    <source>
        <dbReference type="EMBL" id="SDN35312.1"/>
    </source>
</evidence>
<dbReference type="Pfam" id="PF00535">
    <property type="entry name" value="Glycos_transf_2"/>
    <property type="match status" value="1"/>
</dbReference>
<dbReference type="AlphaFoldDB" id="A0A1H0AP14"/>
<feature type="domain" description="Glycosyltransferase 2-like" evidence="1">
    <location>
        <begin position="15"/>
        <end position="114"/>
    </location>
</feature>
<protein>
    <submittedName>
        <fullName evidence="2">Glycosyl transferase family 2</fullName>
    </submittedName>
</protein>
<name>A0A1H0AP14_9FIRM</name>
<accession>A0A1H0AP14</accession>
<dbReference type="Gene3D" id="3.90.550.10">
    <property type="entry name" value="Spore Coat Polysaccharide Biosynthesis Protein SpsA, Chain A"/>
    <property type="match status" value="1"/>
</dbReference>
<dbReference type="SUPFAM" id="SSF48452">
    <property type="entry name" value="TPR-like"/>
    <property type="match status" value="1"/>
</dbReference>
<dbReference type="InterPro" id="IPR011990">
    <property type="entry name" value="TPR-like_helical_dom_sf"/>
</dbReference>
<keyword evidence="2" id="KW-0808">Transferase</keyword>
<dbReference type="STRING" id="146817.SAMN04488502_1214"/>
<dbReference type="SUPFAM" id="SSF53448">
    <property type="entry name" value="Nucleotide-diphospho-sugar transferases"/>
    <property type="match status" value="1"/>
</dbReference>
<dbReference type="PANTHER" id="PTHR43630:SF2">
    <property type="entry name" value="GLYCOSYLTRANSFERASE"/>
    <property type="match status" value="1"/>
</dbReference>
<dbReference type="EMBL" id="FNHB01000021">
    <property type="protein sequence ID" value="SDN35312.1"/>
    <property type="molecule type" value="Genomic_DNA"/>
</dbReference>
<dbReference type="GO" id="GO:0016740">
    <property type="term" value="F:transferase activity"/>
    <property type="evidence" value="ECO:0007669"/>
    <property type="project" value="UniProtKB-KW"/>
</dbReference>
<dbReference type="InterPro" id="IPR001173">
    <property type="entry name" value="Glyco_trans_2-like"/>
</dbReference>
<gene>
    <name evidence="2" type="ORF">SAMN04488502_1214</name>
</gene>
<dbReference type="Proteomes" id="UP000214880">
    <property type="component" value="Unassembled WGS sequence"/>
</dbReference>
<dbReference type="PANTHER" id="PTHR43630">
    <property type="entry name" value="POLY-BETA-1,6-N-ACETYL-D-GLUCOSAMINE SYNTHASE"/>
    <property type="match status" value="1"/>
</dbReference>
<proteinExistence type="predicted"/>
<organism evidence="2 3">
    <name type="scientific">Dendrosporobacter quercicolus</name>
    <dbReference type="NCBI Taxonomy" id="146817"/>
    <lineage>
        <taxon>Bacteria</taxon>
        <taxon>Bacillati</taxon>
        <taxon>Bacillota</taxon>
        <taxon>Negativicutes</taxon>
        <taxon>Selenomonadales</taxon>
        <taxon>Sporomusaceae</taxon>
        <taxon>Dendrosporobacter</taxon>
    </lineage>
</organism>
<dbReference type="Gene3D" id="1.25.40.10">
    <property type="entry name" value="Tetratricopeptide repeat domain"/>
    <property type="match status" value="1"/>
</dbReference>
<evidence type="ECO:0000259" key="1">
    <source>
        <dbReference type="Pfam" id="PF00535"/>
    </source>
</evidence>
<dbReference type="CDD" id="cd02511">
    <property type="entry name" value="Beta4Glucosyltransferase"/>
    <property type="match status" value="1"/>
</dbReference>
<keyword evidence="3" id="KW-1185">Reference proteome</keyword>
<evidence type="ECO:0000313" key="3">
    <source>
        <dbReference type="Proteomes" id="UP000214880"/>
    </source>
</evidence>
<dbReference type="RefSeq" id="WP_245698234.1">
    <property type="nucleotide sequence ID" value="NZ_FNHB01000021.1"/>
</dbReference>